<accession>Q1YWT7</accession>
<evidence type="ECO:0000256" key="1">
    <source>
        <dbReference type="SAM" id="Coils"/>
    </source>
</evidence>
<comment type="caution">
    <text evidence="2">The sequence shown here is derived from an EMBL/GenBank/DDBJ whole genome shotgun (WGS) entry which is preliminary data.</text>
</comment>
<evidence type="ECO:0000313" key="3">
    <source>
        <dbReference type="Proteomes" id="UP000003789"/>
    </source>
</evidence>
<proteinExistence type="predicted"/>
<sequence length="279" mass="32423">MSANTAKLVLGSQKLRWSCPSSFNDINELQRMPAFKPSIEACKDDYLKTLMNFAYGELQLNKSLSPDSKYLVSVMQMTKGQGLDKDTLYRELSSLELNLSSLEDNLREETERYNNGDLRIICLSEDENNEVMWAHYGDNHTGCMFEFRHIDELDTPFQMAKKVTYTDCTPNLGSALDFLLYDERQELLAKTADAIYYTKTAKWEYEKEWRVMTRRPGEGKRYSDFEFYKEELVSVTFAARIVDENLTALVSLIKVHFPQCKMYKVQSVRGKIERVEFDG</sequence>
<dbReference type="Proteomes" id="UP000003789">
    <property type="component" value="Unassembled WGS sequence"/>
</dbReference>
<dbReference type="EMBL" id="AAPH01000048">
    <property type="protein sequence ID" value="EAS40765.1"/>
    <property type="molecule type" value="Genomic_DNA"/>
</dbReference>
<feature type="coiled-coil region" evidence="1">
    <location>
        <begin position="85"/>
        <end position="112"/>
    </location>
</feature>
<dbReference type="InterPro" id="IPR021352">
    <property type="entry name" value="DUF2971"/>
</dbReference>
<dbReference type="AlphaFoldDB" id="Q1YWT7"/>
<name>Q1YWT7_9GAMM</name>
<gene>
    <name evidence="2" type="ORF">P3TCK_08763</name>
</gene>
<keyword evidence="1" id="KW-0175">Coiled coil</keyword>
<protein>
    <recommendedName>
        <fullName evidence="4">DUF2971 domain-containing protein</fullName>
    </recommendedName>
</protein>
<dbReference type="Pfam" id="PF11185">
    <property type="entry name" value="DUF2971"/>
    <property type="match status" value="1"/>
</dbReference>
<organism evidence="2 3">
    <name type="scientific">Photobacterium profundum 3TCK</name>
    <dbReference type="NCBI Taxonomy" id="314280"/>
    <lineage>
        <taxon>Bacteria</taxon>
        <taxon>Pseudomonadati</taxon>
        <taxon>Pseudomonadota</taxon>
        <taxon>Gammaproteobacteria</taxon>
        <taxon>Vibrionales</taxon>
        <taxon>Vibrionaceae</taxon>
        <taxon>Photobacterium</taxon>
    </lineage>
</organism>
<dbReference type="HOGENOM" id="CLU_050666_2_1_6"/>
<evidence type="ECO:0008006" key="4">
    <source>
        <dbReference type="Google" id="ProtNLM"/>
    </source>
</evidence>
<evidence type="ECO:0000313" key="2">
    <source>
        <dbReference type="EMBL" id="EAS40765.1"/>
    </source>
</evidence>
<reference evidence="2 3" key="1">
    <citation type="submission" date="2006-03" db="EMBL/GenBank/DDBJ databases">
        <authorList>
            <person name="Bartlett D.H."/>
            <person name="Valle G."/>
            <person name="Lauro F.M."/>
            <person name="Vezzi A."/>
            <person name="Simonato F."/>
            <person name="Eloe E."/>
            <person name="Vitulo N."/>
            <person name="Stratton T.K."/>
            <person name="D'angelo M."/>
            <person name="Ferriera S."/>
            <person name="Johnson J."/>
            <person name="Kravitz S."/>
            <person name="Beeson K."/>
            <person name="Sutton G."/>
            <person name="Rogers Y."/>
            <person name="Friedman R."/>
            <person name="Frazier M."/>
            <person name="Venter J.C."/>
        </authorList>
    </citation>
    <scope>NUCLEOTIDE SEQUENCE [LARGE SCALE GENOMIC DNA]</scope>
    <source>
        <strain evidence="2 3">3TCK</strain>
    </source>
</reference>